<dbReference type="Proteomes" id="UP000708208">
    <property type="component" value="Unassembled WGS sequence"/>
</dbReference>
<dbReference type="AlphaFoldDB" id="A0A8J2KLR7"/>
<protein>
    <submittedName>
        <fullName evidence="2">Uncharacterized protein</fullName>
    </submittedName>
</protein>
<evidence type="ECO:0000313" key="2">
    <source>
        <dbReference type="EMBL" id="CAG7728215.1"/>
    </source>
</evidence>
<dbReference type="EMBL" id="CAJVCH010160089">
    <property type="protein sequence ID" value="CAG7728215.1"/>
    <property type="molecule type" value="Genomic_DNA"/>
</dbReference>
<feature type="region of interest" description="Disordered" evidence="1">
    <location>
        <begin position="1"/>
        <end position="78"/>
    </location>
</feature>
<gene>
    <name evidence="2" type="ORF">AFUS01_LOCUS17014</name>
</gene>
<accession>A0A8J2KLR7</accession>
<organism evidence="2 3">
    <name type="scientific">Allacma fusca</name>
    <dbReference type="NCBI Taxonomy" id="39272"/>
    <lineage>
        <taxon>Eukaryota</taxon>
        <taxon>Metazoa</taxon>
        <taxon>Ecdysozoa</taxon>
        <taxon>Arthropoda</taxon>
        <taxon>Hexapoda</taxon>
        <taxon>Collembola</taxon>
        <taxon>Symphypleona</taxon>
        <taxon>Sminthuridae</taxon>
        <taxon>Allacma</taxon>
    </lineage>
</organism>
<evidence type="ECO:0000256" key="1">
    <source>
        <dbReference type="SAM" id="MobiDB-lite"/>
    </source>
</evidence>
<keyword evidence="3" id="KW-1185">Reference proteome</keyword>
<feature type="non-terminal residue" evidence="2">
    <location>
        <position position="196"/>
    </location>
</feature>
<name>A0A8J2KLR7_9HEXA</name>
<reference evidence="2" key="1">
    <citation type="submission" date="2021-06" db="EMBL/GenBank/DDBJ databases">
        <authorList>
            <person name="Hodson N. C."/>
            <person name="Mongue J. A."/>
            <person name="Jaron S. K."/>
        </authorList>
    </citation>
    <scope>NUCLEOTIDE SEQUENCE</scope>
</reference>
<feature type="region of interest" description="Disordered" evidence="1">
    <location>
        <begin position="170"/>
        <end position="196"/>
    </location>
</feature>
<feature type="compositionally biased region" description="Basic and acidic residues" evidence="1">
    <location>
        <begin position="69"/>
        <end position="78"/>
    </location>
</feature>
<feature type="non-terminal residue" evidence="2">
    <location>
        <position position="1"/>
    </location>
</feature>
<comment type="caution">
    <text evidence="2">The sequence shown here is derived from an EMBL/GenBank/DDBJ whole genome shotgun (WGS) entry which is preliminary data.</text>
</comment>
<proteinExistence type="predicted"/>
<feature type="compositionally biased region" description="Polar residues" evidence="1">
    <location>
        <begin position="10"/>
        <end position="28"/>
    </location>
</feature>
<sequence length="196" mass="21153">EINLHKKSLPESTGGDNLASNSPSQSKLISKRKRKMESESSPGSSAFIADKATKSISPKNSPRVVQDASAKKETTDEKMSATSFFAQLVRQKQGSVVKAQNLSRSPVVCIHDVDISDGEIVALDLDEESHTPPLPPPLSVDVVDGDAISRTPILQKLATVETEKNQNVVTLPLPPDSDHTCKKHKLSITKDLPMPP</sequence>
<evidence type="ECO:0000313" key="3">
    <source>
        <dbReference type="Proteomes" id="UP000708208"/>
    </source>
</evidence>